<feature type="transmembrane region" description="Helical" evidence="2">
    <location>
        <begin position="178"/>
        <end position="199"/>
    </location>
</feature>
<feature type="transmembrane region" description="Helical" evidence="2">
    <location>
        <begin position="211"/>
        <end position="238"/>
    </location>
</feature>
<dbReference type="InParanoid" id="A0A5C3PI28"/>
<dbReference type="Pfam" id="PF20152">
    <property type="entry name" value="DUF6534"/>
    <property type="match status" value="1"/>
</dbReference>
<evidence type="ECO:0000313" key="5">
    <source>
        <dbReference type="Proteomes" id="UP000308197"/>
    </source>
</evidence>
<dbReference type="PANTHER" id="PTHR40465:SF1">
    <property type="entry name" value="DUF6534 DOMAIN-CONTAINING PROTEIN"/>
    <property type="match status" value="1"/>
</dbReference>
<dbReference type="EMBL" id="ML211094">
    <property type="protein sequence ID" value="TFK88931.1"/>
    <property type="molecule type" value="Genomic_DNA"/>
</dbReference>
<feature type="compositionally biased region" description="Basic and acidic residues" evidence="1">
    <location>
        <begin position="356"/>
        <end position="365"/>
    </location>
</feature>
<feature type="domain" description="DUF6534" evidence="3">
    <location>
        <begin position="186"/>
        <end position="280"/>
    </location>
</feature>
<reference evidence="4 5" key="1">
    <citation type="journal article" date="2019" name="Nat. Ecol. Evol.">
        <title>Megaphylogeny resolves global patterns of mushroom evolution.</title>
        <authorList>
            <person name="Varga T."/>
            <person name="Krizsan K."/>
            <person name="Foldi C."/>
            <person name="Dima B."/>
            <person name="Sanchez-Garcia M."/>
            <person name="Sanchez-Ramirez S."/>
            <person name="Szollosi G.J."/>
            <person name="Szarkandi J.G."/>
            <person name="Papp V."/>
            <person name="Albert L."/>
            <person name="Andreopoulos W."/>
            <person name="Angelini C."/>
            <person name="Antonin V."/>
            <person name="Barry K.W."/>
            <person name="Bougher N.L."/>
            <person name="Buchanan P."/>
            <person name="Buyck B."/>
            <person name="Bense V."/>
            <person name="Catcheside P."/>
            <person name="Chovatia M."/>
            <person name="Cooper J."/>
            <person name="Damon W."/>
            <person name="Desjardin D."/>
            <person name="Finy P."/>
            <person name="Geml J."/>
            <person name="Haridas S."/>
            <person name="Hughes K."/>
            <person name="Justo A."/>
            <person name="Karasinski D."/>
            <person name="Kautmanova I."/>
            <person name="Kiss B."/>
            <person name="Kocsube S."/>
            <person name="Kotiranta H."/>
            <person name="LaButti K.M."/>
            <person name="Lechner B.E."/>
            <person name="Liimatainen K."/>
            <person name="Lipzen A."/>
            <person name="Lukacs Z."/>
            <person name="Mihaltcheva S."/>
            <person name="Morgado L.N."/>
            <person name="Niskanen T."/>
            <person name="Noordeloos M.E."/>
            <person name="Ohm R.A."/>
            <person name="Ortiz-Santana B."/>
            <person name="Ovrebo C."/>
            <person name="Racz N."/>
            <person name="Riley R."/>
            <person name="Savchenko A."/>
            <person name="Shiryaev A."/>
            <person name="Soop K."/>
            <person name="Spirin V."/>
            <person name="Szebenyi C."/>
            <person name="Tomsovsky M."/>
            <person name="Tulloss R.E."/>
            <person name="Uehling J."/>
            <person name="Grigoriev I.V."/>
            <person name="Vagvolgyi C."/>
            <person name="Papp T."/>
            <person name="Martin F.M."/>
            <person name="Miettinen O."/>
            <person name="Hibbett D.S."/>
            <person name="Nagy L.G."/>
        </authorList>
    </citation>
    <scope>NUCLEOTIDE SEQUENCE [LARGE SCALE GENOMIC DNA]</scope>
    <source>
        <strain evidence="4 5">HHB13444</strain>
    </source>
</reference>
<feature type="transmembrane region" description="Helical" evidence="2">
    <location>
        <begin position="127"/>
        <end position="158"/>
    </location>
</feature>
<feature type="transmembrane region" description="Helical" evidence="2">
    <location>
        <begin position="258"/>
        <end position="276"/>
    </location>
</feature>
<dbReference type="InterPro" id="IPR045339">
    <property type="entry name" value="DUF6534"/>
</dbReference>
<evidence type="ECO:0000259" key="3">
    <source>
        <dbReference type="Pfam" id="PF20152"/>
    </source>
</evidence>
<feature type="transmembrane region" description="Helical" evidence="2">
    <location>
        <begin position="57"/>
        <end position="76"/>
    </location>
</feature>
<keyword evidence="2" id="KW-0812">Transmembrane</keyword>
<proteinExistence type="predicted"/>
<keyword evidence="5" id="KW-1185">Reference proteome</keyword>
<keyword evidence="2" id="KW-1133">Transmembrane helix</keyword>
<dbReference type="Proteomes" id="UP000308197">
    <property type="component" value="Unassembled WGS sequence"/>
</dbReference>
<dbReference type="AlphaFoldDB" id="A0A5C3PI28"/>
<name>A0A5C3PI28_9APHY</name>
<accession>A0A5C3PI28</accession>
<dbReference type="PANTHER" id="PTHR40465">
    <property type="entry name" value="CHROMOSOME 1, WHOLE GENOME SHOTGUN SEQUENCE"/>
    <property type="match status" value="1"/>
</dbReference>
<feature type="region of interest" description="Disordered" evidence="1">
    <location>
        <begin position="343"/>
        <end position="400"/>
    </location>
</feature>
<gene>
    <name evidence="4" type="ORF">K466DRAFT_51941</name>
</gene>
<feature type="transmembrane region" description="Helical" evidence="2">
    <location>
        <begin position="96"/>
        <end position="115"/>
    </location>
</feature>
<organism evidence="4 5">
    <name type="scientific">Polyporus arcularius HHB13444</name>
    <dbReference type="NCBI Taxonomy" id="1314778"/>
    <lineage>
        <taxon>Eukaryota</taxon>
        <taxon>Fungi</taxon>
        <taxon>Dikarya</taxon>
        <taxon>Basidiomycota</taxon>
        <taxon>Agaricomycotina</taxon>
        <taxon>Agaricomycetes</taxon>
        <taxon>Polyporales</taxon>
        <taxon>Polyporaceae</taxon>
        <taxon>Polyporus</taxon>
    </lineage>
</organism>
<sequence>MFYAKDGSFLVDAETLGRPDQDTAGPILVQGFLQYLCQGVIIAQAAKFYERWEDDPVALRAYVIILVIFSLLQTVLESYKTWVVTVLELHWWTSKLHFTEFLCNAIICSLCEVFLIRRCFRMTGMKILVLAYLASLTVVTFSASIILTAKIAMVVGPIADRGPAHIDPLRASVFAYPLWVYGTLLTALSITTILSCSLWRTRTGLNYLDRTLTHIIAITWETAALPAVCMLASAIIFSIRDANGIDGPSAFAEANLDLFFAILTGKVYTLGLLRTLNKRTQFRARLHSGDLGRQSLSEWEWAAAGGAEGRPQAETSTDSACKTVAEAVSPKVTFDGLKDEGVVRSVGADSGSPDVDAGHSEKPGGEVESTTTSAESAMEEGVSGGLPVASDLGSSTGTLV</sequence>
<evidence type="ECO:0000256" key="2">
    <source>
        <dbReference type="SAM" id="Phobius"/>
    </source>
</evidence>
<keyword evidence="2" id="KW-0472">Membrane</keyword>
<dbReference type="STRING" id="1314778.A0A5C3PI28"/>
<protein>
    <recommendedName>
        <fullName evidence="3">DUF6534 domain-containing protein</fullName>
    </recommendedName>
</protein>
<evidence type="ECO:0000313" key="4">
    <source>
        <dbReference type="EMBL" id="TFK88931.1"/>
    </source>
</evidence>
<evidence type="ECO:0000256" key="1">
    <source>
        <dbReference type="SAM" id="MobiDB-lite"/>
    </source>
</evidence>